<name>A0A5C5UU09_9BACT</name>
<dbReference type="InterPro" id="IPR022791">
    <property type="entry name" value="L-PG_synthase/AglD"/>
</dbReference>
<dbReference type="EMBL" id="SJPF01000006">
    <property type="protein sequence ID" value="TWT29841.1"/>
    <property type="molecule type" value="Genomic_DNA"/>
</dbReference>
<gene>
    <name evidence="7" type="ORF">Enr8_44970</name>
</gene>
<keyword evidence="3 6" id="KW-0812">Transmembrane</keyword>
<dbReference type="AlphaFoldDB" id="A0A5C5UU09"/>
<feature type="transmembrane region" description="Helical" evidence="6">
    <location>
        <begin position="16"/>
        <end position="37"/>
    </location>
</feature>
<comment type="subcellular location">
    <subcellularLocation>
        <location evidence="1">Cell membrane</location>
        <topology evidence="1">Multi-pass membrane protein</topology>
    </subcellularLocation>
</comment>
<feature type="transmembrane region" description="Helical" evidence="6">
    <location>
        <begin position="293"/>
        <end position="318"/>
    </location>
</feature>
<evidence type="ECO:0000313" key="7">
    <source>
        <dbReference type="EMBL" id="TWT29841.1"/>
    </source>
</evidence>
<comment type="caution">
    <text evidence="7">The sequence shown here is derived from an EMBL/GenBank/DDBJ whole genome shotgun (WGS) entry which is preliminary data.</text>
</comment>
<dbReference type="Proteomes" id="UP000318878">
    <property type="component" value="Unassembled WGS sequence"/>
</dbReference>
<feature type="transmembrane region" description="Helical" evidence="6">
    <location>
        <begin position="208"/>
        <end position="231"/>
    </location>
</feature>
<evidence type="ECO:0000256" key="5">
    <source>
        <dbReference type="ARBA" id="ARBA00023136"/>
    </source>
</evidence>
<keyword evidence="2" id="KW-1003">Cell membrane</keyword>
<evidence type="ECO:0000256" key="4">
    <source>
        <dbReference type="ARBA" id="ARBA00022989"/>
    </source>
</evidence>
<feature type="transmembrane region" description="Helical" evidence="6">
    <location>
        <begin position="58"/>
        <end position="79"/>
    </location>
</feature>
<sequence length="343" mass="37132">MPPTEESSPKKSWKSWLTLAAKIVIFLVVVAGVWWNVSKAVQDMGAHGESVGAIQWQWLVVAGAIYALASLPMASYWYFVLRALGQQPSYGMAVRAFFIGHLGKYVPGKAMVVVLRTSLIQGPHVEKTVAVVAVFIETLTMIAVGAAYSGVILAVLFREQTILLAVAAALGLCAFVPTLPPIFRKVIVLLRITRLNPRLEEHMHGLNYGLMGIGWVFYFIAWTLMGLSYLAAMRSIPGAVAAAPEMWQTLPLLIASVALAMIAGFVSLLPGGFGIRELILMQLTAPVFGRPVAVVSAVLLRVSWMVAEIVISIILYILPFALSRRKAADAPVDDSVPTPPIAR</sequence>
<protein>
    <recommendedName>
        <fullName evidence="9">Flippase-like domain-containing protein</fullName>
    </recommendedName>
</protein>
<dbReference type="Pfam" id="PF03706">
    <property type="entry name" value="LPG_synthase_TM"/>
    <property type="match status" value="1"/>
</dbReference>
<evidence type="ECO:0000256" key="6">
    <source>
        <dbReference type="SAM" id="Phobius"/>
    </source>
</evidence>
<keyword evidence="4 6" id="KW-1133">Transmembrane helix</keyword>
<evidence type="ECO:0000256" key="3">
    <source>
        <dbReference type="ARBA" id="ARBA00022692"/>
    </source>
</evidence>
<proteinExistence type="predicted"/>
<reference evidence="7 8" key="1">
    <citation type="submission" date="2019-02" db="EMBL/GenBank/DDBJ databases">
        <title>Deep-cultivation of Planctomycetes and their phenomic and genomic characterization uncovers novel biology.</title>
        <authorList>
            <person name="Wiegand S."/>
            <person name="Jogler M."/>
            <person name="Boedeker C."/>
            <person name="Pinto D."/>
            <person name="Vollmers J."/>
            <person name="Rivas-Marin E."/>
            <person name="Kohn T."/>
            <person name="Peeters S.H."/>
            <person name="Heuer A."/>
            <person name="Rast P."/>
            <person name="Oberbeckmann S."/>
            <person name="Bunk B."/>
            <person name="Jeske O."/>
            <person name="Meyerdierks A."/>
            <person name="Storesund J.E."/>
            <person name="Kallscheuer N."/>
            <person name="Luecker S."/>
            <person name="Lage O.M."/>
            <person name="Pohl T."/>
            <person name="Merkel B.J."/>
            <person name="Hornburger P."/>
            <person name="Mueller R.-W."/>
            <person name="Bruemmer F."/>
            <person name="Labrenz M."/>
            <person name="Spormann A.M."/>
            <person name="Op Den Camp H."/>
            <person name="Overmann J."/>
            <person name="Amann R."/>
            <person name="Jetten M.S.M."/>
            <person name="Mascher T."/>
            <person name="Medema M.H."/>
            <person name="Devos D.P."/>
            <person name="Kaster A.-K."/>
            <person name="Ovreas L."/>
            <person name="Rohde M."/>
            <person name="Galperin M.Y."/>
            <person name="Jogler C."/>
        </authorList>
    </citation>
    <scope>NUCLEOTIDE SEQUENCE [LARGE SCALE GENOMIC DNA]</scope>
    <source>
        <strain evidence="7 8">Enr8</strain>
    </source>
</reference>
<accession>A0A5C5UU09</accession>
<evidence type="ECO:0000256" key="1">
    <source>
        <dbReference type="ARBA" id="ARBA00004651"/>
    </source>
</evidence>
<dbReference type="GO" id="GO:0005886">
    <property type="term" value="C:plasma membrane"/>
    <property type="evidence" value="ECO:0007669"/>
    <property type="project" value="UniProtKB-SubCell"/>
</dbReference>
<evidence type="ECO:0000256" key="2">
    <source>
        <dbReference type="ARBA" id="ARBA00022475"/>
    </source>
</evidence>
<feature type="transmembrane region" description="Helical" evidence="6">
    <location>
        <begin position="252"/>
        <end position="273"/>
    </location>
</feature>
<feature type="transmembrane region" description="Helical" evidence="6">
    <location>
        <begin position="162"/>
        <end position="183"/>
    </location>
</feature>
<dbReference type="RefSeq" id="WP_186767803.1">
    <property type="nucleotide sequence ID" value="NZ_SJPF01000006.1"/>
</dbReference>
<keyword evidence="8" id="KW-1185">Reference proteome</keyword>
<keyword evidence="5 6" id="KW-0472">Membrane</keyword>
<evidence type="ECO:0000313" key="8">
    <source>
        <dbReference type="Proteomes" id="UP000318878"/>
    </source>
</evidence>
<feature type="transmembrane region" description="Helical" evidence="6">
    <location>
        <begin position="129"/>
        <end position="155"/>
    </location>
</feature>
<organism evidence="7 8">
    <name type="scientific">Blastopirellula retiformator</name>
    <dbReference type="NCBI Taxonomy" id="2527970"/>
    <lineage>
        <taxon>Bacteria</taxon>
        <taxon>Pseudomonadati</taxon>
        <taxon>Planctomycetota</taxon>
        <taxon>Planctomycetia</taxon>
        <taxon>Pirellulales</taxon>
        <taxon>Pirellulaceae</taxon>
        <taxon>Blastopirellula</taxon>
    </lineage>
</organism>
<evidence type="ECO:0008006" key="9">
    <source>
        <dbReference type="Google" id="ProtNLM"/>
    </source>
</evidence>